<accession>A0A0E9W8G0</accession>
<protein>
    <submittedName>
        <fullName evidence="1">Uncharacterized protein</fullName>
    </submittedName>
</protein>
<name>A0A0E9W8G0_ANGAN</name>
<reference evidence="1" key="1">
    <citation type="submission" date="2014-11" db="EMBL/GenBank/DDBJ databases">
        <authorList>
            <person name="Amaro Gonzalez C."/>
        </authorList>
    </citation>
    <scope>NUCLEOTIDE SEQUENCE</scope>
</reference>
<proteinExistence type="predicted"/>
<sequence length="79" mass="8392">MCRIPVDRGLKLNLGTLNCGDFLLSVSLLLPLVPSASARSAFACPFSLPETKPMEILGTGDSEPSRSRSISILALEDTT</sequence>
<dbReference type="EMBL" id="GBXM01021920">
    <property type="protein sequence ID" value="JAH86657.1"/>
    <property type="molecule type" value="Transcribed_RNA"/>
</dbReference>
<reference evidence="1" key="2">
    <citation type="journal article" date="2015" name="Fish Shellfish Immunol.">
        <title>Early steps in the European eel (Anguilla anguilla)-Vibrio vulnificus interaction in the gills: Role of the RtxA13 toxin.</title>
        <authorList>
            <person name="Callol A."/>
            <person name="Pajuelo D."/>
            <person name="Ebbesson L."/>
            <person name="Teles M."/>
            <person name="MacKenzie S."/>
            <person name="Amaro C."/>
        </authorList>
    </citation>
    <scope>NUCLEOTIDE SEQUENCE</scope>
</reference>
<evidence type="ECO:0000313" key="1">
    <source>
        <dbReference type="EMBL" id="JAH86657.1"/>
    </source>
</evidence>
<organism evidence="1">
    <name type="scientific">Anguilla anguilla</name>
    <name type="common">European freshwater eel</name>
    <name type="synonym">Muraena anguilla</name>
    <dbReference type="NCBI Taxonomy" id="7936"/>
    <lineage>
        <taxon>Eukaryota</taxon>
        <taxon>Metazoa</taxon>
        <taxon>Chordata</taxon>
        <taxon>Craniata</taxon>
        <taxon>Vertebrata</taxon>
        <taxon>Euteleostomi</taxon>
        <taxon>Actinopterygii</taxon>
        <taxon>Neopterygii</taxon>
        <taxon>Teleostei</taxon>
        <taxon>Anguilliformes</taxon>
        <taxon>Anguillidae</taxon>
        <taxon>Anguilla</taxon>
    </lineage>
</organism>
<dbReference type="AlphaFoldDB" id="A0A0E9W8G0"/>